<comment type="caution">
    <text evidence="2">The sequence shown here is derived from an EMBL/GenBank/DDBJ whole genome shotgun (WGS) entry which is preliminary data.</text>
</comment>
<feature type="transmembrane region" description="Helical" evidence="1">
    <location>
        <begin position="12"/>
        <end position="30"/>
    </location>
</feature>
<dbReference type="AlphaFoldDB" id="A0A9N8DV44"/>
<sequence length="118" mass="13185">MGDYRSLSHCCALYSAVGIIFMVWVGIMLIHQPFFVGGIEDVEKSKTSAFGAAGTFFLTFLISIIYLMVDTQVGGFENWASGNVNNSRPTRREYDLVSAVPEYHPDDDEDDHEFASFT</sequence>
<proteinExistence type="predicted"/>
<name>A0A9N8DV44_9STRA</name>
<evidence type="ECO:0000313" key="3">
    <source>
        <dbReference type="Proteomes" id="UP001153069"/>
    </source>
</evidence>
<dbReference type="OrthoDB" id="36200at2759"/>
<feature type="transmembrane region" description="Helical" evidence="1">
    <location>
        <begin position="50"/>
        <end position="69"/>
    </location>
</feature>
<dbReference type="EMBL" id="CAICTM010000382">
    <property type="protein sequence ID" value="CAB9509286.1"/>
    <property type="molecule type" value="Genomic_DNA"/>
</dbReference>
<keyword evidence="1" id="KW-1133">Transmembrane helix</keyword>
<evidence type="ECO:0000256" key="1">
    <source>
        <dbReference type="SAM" id="Phobius"/>
    </source>
</evidence>
<keyword evidence="3" id="KW-1185">Reference proteome</keyword>
<gene>
    <name evidence="2" type="ORF">SEMRO_383_G131250.1</name>
</gene>
<keyword evidence="1" id="KW-0472">Membrane</keyword>
<dbReference type="Proteomes" id="UP001153069">
    <property type="component" value="Unassembled WGS sequence"/>
</dbReference>
<keyword evidence="1" id="KW-0812">Transmembrane</keyword>
<accession>A0A9N8DV44</accession>
<protein>
    <submittedName>
        <fullName evidence="2">Uncharacterized protein</fullName>
    </submittedName>
</protein>
<evidence type="ECO:0000313" key="2">
    <source>
        <dbReference type="EMBL" id="CAB9509286.1"/>
    </source>
</evidence>
<reference evidence="2" key="1">
    <citation type="submission" date="2020-06" db="EMBL/GenBank/DDBJ databases">
        <authorList>
            <consortium name="Plant Systems Biology data submission"/>
        </authorList>
    </citation>
    <scope>NUCLEOTIDE SEQUENCE</scope>
    <source>
        <strain evidence="2">D6</strain>
    </source>
</reference>
<organism evidence="2 3">
    <name type="scientific">Seminavis robusta</name>
    <dbReference type="NCBI Taxonomy" id="568900"/>
    <lineage>
        <taxon>Eukaryota</taxon>
        <taxon>Sar</taxon>
        <taxon>Stramenopiles</taxon>
        <taxon>Ochrophyta</taxon>
        <taxon>Bacillariophyta</taxon>
        <taxon>Bacillariophyceae</taxon>
        <taxon>Bacillariophycidae</taxon>
        <taxon>Naviculales</taxon>
        <taxon>Naviculaceae</taxon>
        <taxon>Seminavis</taxon>
    </lineage>
</organism>